<dbReference type="Pfam" id="PF01465">
    <property type="entry name" value="GRIP"/>
    <property type="match status" value="1"/>
</dbReference>
<comment type="caution">
    <text evidence="4">The sequence shown here is derived from an EMBL/GenBank/DDBJ whole genome shotgun (WGS) entry which is preliminary data.</text>
</comment>
<sequence length="323" mass="37347">MASKRRNMFHKNKTQETTEKVAIIHELMKSENSELVSRLEVAESSCSELRSESEKVKEELLAEKEINRQLEDDLSSLKAKMKLEEDKAESELTDEKARNDKLSEELQKERKEKDDALLRNAQVSQEVDMAKQDLKQQQAESEEMYKKIGNLEDLIKEKDLELSKYKSEVAELIDKAQTEAEARQMATENERKLKETIGDLKAKIAEKDKDIRVLQQRRADLQKTLRDLKVSESSGDSIANHNASSGLPPKNNVDEDINFLYLKHVIIKFLTCREYEAPHLTKAIATLLKLTPDEESHLKETLDWRMSWFGARRPKLQNNHLNS</sequence>
<organism evidence="4 5">
    <name type="scientific">Ranatra chinensis</name>
    <dbReference type="NCBI Taxonomy" id="642074"/>
    <lineage>
        <taxon>Eukaryota</taxon>
        <taxon>Metazoa</taxon>
        <taxon>Ecdysozoa</taxon>
        <taxon>Arthropoda</taxon>
        <taxon>Hexapoda</taxon>
        <taxon>Insecta</taxon>
        <taxon>Pterygota</taxon>
        <taxon>Neoptera</taxon>
        <taxon>Paraneoptera</taxon>
        <taxon>Hemiptera</taxon>
        <taxon>Heteroptera</taxon>
        <taxon>Panheteroptera</taxon>
        <taxon>Nepomorpha</taxon>
        <taxon>Nepidae</taxon>
        <taxon>Ranatrinae</taxon>
        <taxon>Ranatra</taxon>
    </lineage>
</organism>
<evidence type="ECO:0000256" key="1">
    <source>
        <dbReference type="ARBA" id="ARBA00023054"/>
    </source>
</evidence>
<reference evidence="4 5" key="1">
    <citation type="submission" date="2024-07" db="EMBL/GenBank/DDBJ databases">
        <title>Chromosome-level genome assembly of the water stick insect Ranatra chinensis (Heteroptera: Nepidae).</title>
        <authorList>
            <person name="Liu X."/>
        </authorList>
    </citation>
    <scope>NUCLEOTIDE SEQUENCE [LARGE SCALE GENOMIC DNA]</scope>
    <source>
        <strain evidence="4">Cailab_2021Rc</strain>
        <tissue evidence="4">Muscle</tissue>
    </source>
</reference>
<feature type="region of interest" description="Disordered" evidence="2">
    <location>
        <begin position="81"/>
        <end position="124"/>
    </location>
</feature>
<feature type="compositionally biased region" description="Basic and acidic residues" evidence="2">
    <location>
        <begin position="81"/>
        <end position="117"/>
    </location>
</feature>
<dbReference type="Gene3D" id="1.10.220.60">
    <property type="entry name" value="GRIP domain"/>
    <property type="match status" value="1"/>
</dbReference>
<protein>
    <recommendedName>
        <fullName evidence="3">GRIP domain-containing protein</fullName>
    </recommendedName>
</protein>
<dbReference type="AlphaFoldDB" id="A0ABD0YAV6"/>
<dbReference type="InterPro" id="IPR051952">
    <property type="entry name" value="Golgi-autophagy_related"/>
</dbReference>
<proteinExistence type="predicted"/>
<evidence type="ECO:0000313" key="4">
    <source>
        <dbReference type="EMBL" id="KAL1123799.1"/>
    </source>
</evidence>
<dbReference type="PROSITE" id="PS50913">
    <property type="entry name" value="GRIP"/>
    <property type="match status" value="1"/>
</dbReference>
<keyword evidence="5" id="KW-1185">Reference proteome</keyword>
<gene>
    <name evidence="4" type="ORF">AAG570_001570</name>
</gene>
<evidence type="ECO:0000256" key="2">
    <source>
        <dbReference type="SAM" id="MobiDB-lite"/>
    </source>
</evidence>
<feature type="domain" description="GRIP" evidence="3">
    <location>
        <begin position="252"/>
        <end position="301"/>
    </location>
</feature>
<evidence type="ECO:0000259" key="3">
    <source>
        <dbReference type="PROSITE" id="PS50913"/>
    </source>
</evidence>
<dbReference type="EMBL" id="JBFDAA010000011">
    <property type="protein sequence ID" value="KAL1123799.1"/>
    <property type="molecule type" value="Genomic_DNA"/>
</dbReference>
<dbReference type="Proteomes" id="UP001558652">
    <property type="component" value="Unassembled WGS sequence"/>
</dbReference>
<dbReference type="PANTHER" id="PTHR23157">
    <property type="entry name" value="GRIP AND COILED-COIL DOMAIN-CONTAINING PROTEIN 1"/>
    <property type="match status" value="1"/>
</dbReference>
<dbReference type="SMART" id="SM00755">
    <property type="entry name" value="Grip"/>
    <property type="match status" value="1"/>
</dbReference>
<dbReference type="InterPro" id="IPR000237">
    <property type="entry name" value="GRIP_dom"/>
</dbReference>
<dbReference type="PANTHER" id="PTHR23157:SF24">
    <property type="entry name" value="GOLGIN SUBFAMILY A MEMBER 1"/>
    <property type="match status" value="1"/>
</dbReference>
<accession>A0ABD0YAV6</accession>
<keyword evidence="1" id="KW-0175">Coiled coil</keyword>
<name>A0ABD0YAV6_9HEMI</name>
<evidence type="ECO:0000313" key="5">
    <source>
        <dbReference type="Proteomes" id="UP001558652"/>
    </source>
</evidence>